<organism evidence="1 2">
    <name type="scientific">Nonomuraea maheshkhaliensis</name>
    <dbReference type="NCBI Taxonomy" id="419590"/>
    <lineage>
        <taxon>Bacteria</taxon>
        <taxon>Bacillati</taxon>
        <taxon>Actinomycetota</taxon>
        <taxon>Actinomycetes</taxon>
        <taxon>Streptosporangiales</taxon>
        <taxon>Streptosporangiaceae</taxon>
        <taxon>Nonomuraea</taxon>
    </lineage>
</organism>
<gene>
    <name evidence="1" type="ORF">GCM10009733_097860</name>
</gene>
<sequence length="64" mass="7130">MFLIGRAALGPARWSATWHNTSPTRAPLYWRAAGAWKPVKYGLMAVGYYNDVETLLGSEEEDGE</sequence>
<accession>A0ABN2HEH8</accession>
<name>A0ABN2HEH8_9ACTN</name>
<keyword evidence="2" id="KW-1185">Reference proteome</keyword>
<protein>
    <submittedName>
        <fullName evidence="1">Uncharacterized protein</fullName>
    </submittedName>
</protein>
<proteinExistence type="predicted"/>
<dbReference type="EMBL" id="BAAAMU010000145">
    <property type="protein sequence ID" value="GAA1685610.1"/>
    <property type="molecule type" value="Genomic_DNA"/>
</dbReference>
<reference evidence="1 2" key="1">
    <citation type="journal article" date="2019" name="Int. J. Syst. Evol. Microbiol.">
        <title>The Global Catalogue of Microorganisms (GCM) 10K type strain sequencing project: providing services to taxonomists for standard genome sequencing and annotation.</title>
        <authorList>
            <consortium name="The Broad Institute Genomics Platform"/>
            <consortium name="The Broad Institute Genome Sequencing Center for Infectious Disease"/>
            <person name="Wu L."/>
            <person name="Ma J."/>
        </authorList>
    </citation>
    <scope>NUCLEOTIDE SEQUENCE [LARGE SCALE GENOMIC DNA]</scope>
    <source>
        <strain evidence="1 2">JCM 13929</strain>
    </source>
</reference>
<evidence type="ECO:0000313" key="2">
    <source>
        <dbReference type="Proteomes" id="UP001500064"/>
    </source>
</evidence>
<evidence type="ECO:0000313" key="1">
    <source>
        <dbReference type="EMBL" id="GAA1685610.1"/>
    </source>
</evidence>
<dbReference type="Proteomes" id="UP001500064">
    <property type="component" value="Unassembled WGS sequence"/>
</dbReference>
<comment type="caution">
    <text evidence="1">The sequence shown here is derived from an EMBL/GenBank/DDBJ whole genome shotgun (WGS) entry which is preliminary data.</text>
</comment>